<comment type="subcellular location">
    <subcellularLocation>
        <location evidence="1">Membrane</location>
        <topology evidence="1">Multi-pass membrane protein</topology>
    </subcellularLocation>
</comment>
<dbReference type="Proteomes" id="UP000327013">
    <property type="component" value="Chromosome 2"/>
</dbReference>
<evidence type="ECO:0000256" key="3">
    <source>
        <dbReference type="ARBA" id="ARBA00022989"/>
    </source>
</evidence>
<sequence length="92" mass="9729">MTVAFDGKRHKELGMPMICAVIAASVAIAVYVSIVATGKPGYAGAGLNPTRCLGPALLQQGELWHGHWVFWLGPFFGCILYHGFSATLPKGG</sequence>
<feature type="transmembrane region" description="Helical" evidence="5">
    <location>
        <begin position="12"/>
        <end position="34"/>
    </location>
</feature>
<dbReference type="SUPFAM" id="SSF81338">
    <property type="entry name" value="Aquaporin-like"/>
    <property type="match status" value="1"/>
</dbReference>
<dbReference type="GO" id="GO:0016020">
    <property type="term" value="C:membrane"/>
    <property type="evidence" value="ECO:0007669"/>
    <property type="project" value="UniProtKB-SubCell"/>
</dbReference>
<dbReference type="Pfam" id="PF00230">
    <property type="entry name" value="MIP"/>
    <property type="match status" value="1"/>
</dbReference>
<evidence type="ECO:0008006" key="8">
    <source>
        <dbReference type="Google" id="ProtNLM"/>
    </source>
</evidence>
<organism evidence="6 7">
    <name type="scientific">Carpinus fangiana</name>
    <dbReference type="NCBI Taxonomy" id="176857"/>
    <lineage>
        <taxon>Eukaryota</taxon>
        <taxon>Viridiplantae</taxon>
        <taxon>Streptophyta</taxon>
        <taxon>Embryophyta</taxon>
        <taxon>Tracheophyta</taxon>
        <taxon>Spermatophyta</taxon>
        <taxon>Magnoliopsida</taxon>
        <taxon>eudicotyledons</taxon>
        <taxon>Gunneridae</taxon>
        <taxon>Pentapetalae</taxon>
        <taxon>rosids</taxon>
        <taxon>fabids</taxon>
        <taxon>Fagales</taxon>
        <taxon>Betulaceae</taxon>
        <taxon>Carpinus</taxon>
    </lineage>
</organism>
<evidence type="ECO:0000313" key="7">
    <source>
        <dbReference type="Proteomes" id="UP000327013"/>
    </source>
</evidence>
<evidence type="ECO:0000256" key="2">
    <source>
        <dbReference type="ARBA" id="ARBA00022692"/>
    </source>
</evidence>
<dbReference type="PANTHER" id="PTHR47002">
    <property type="entry name" value="AQUAPORIN-LIKE"/>
    <property type="match status" value="1"/>
</dbReference>
<dbReference type="AlphaFoldDB" id="A0A5N6QNF3"/>
<keyword evidence="7" id="KW-1185">Reference proteome</keyword>
<evidence type="ECO:0000256" key="4">
    <source>
        <dbReference type="ARBA" id="ARBA00023136"/>
    </source>
</evidence>
<dbReference type="Gene3D" id="1.20.1080.10">
    <property type="entry name" value="Glycerol uptake facilitator protein"/>
    <property type="match status" value="1"/>
</dbReference>
<keyword evidence="2 5" id="KW-0812">Transmembrane</keyword>
<feature type="transmembrane region" description="Helical" evidence="5">
    <location>
        <begin position="68"/>
        <end position="88"/>
    </location>
</feature>
<protein>
    <recommendedName>
        <fullName evidence="8">Aquaporin</fullName>
    </recommendedName>
</protein>
<keyword evidence="4 5" id="KW-0472">Membrane</keyword>
<evidence type="ECO:0000256" key="1">
    <source>
        <dbReference type="ARBA" id="ARBA00004141"/>
    </source>
</evidence>
<evidence type="ECO:0000313" key="6">
    <source>
        <dbReference type="EMBL" id="KAE8008675.1"/>
    </source>
</evidence>
<dbReference type="OrthoDB" id="1737277at2759"/>
<gene>
    <name evidence="6" type="ORF">FH972_005167</name>
</gene>
<name>A0A5N6QNF3_9ROSI</name>
<proteinExistence type="predicted"/>
<dbReference type="InterPro" id="IPR023271">
    <property type="entry name" value="Aquaporin-like"/>
</dbReference>
<dbReference type="PANTHER" id="PTHR47002:SF6">
    <property type="entry name" value="X INTRINSIC PROTEIN"/>
    <property type="match status" value="1"/>
</dbReference>
<dbReference type="EMBL" id="CM017322">
    <property type="protein sequence ID" value="KAE8008675.1"/>
    <property type="molecule type" value="Genomic_DNA"/>
</dbReference>
<dbReference type="InterPro" id="IPR000425">
    <property type="entry name" value="MIP"/>
</dbReference>
<evidence type="ECO:0000256" key="5">
    <source>
        <dbReference type="SAM" id="Phobius"/>
    </source>
</evidence>
<reference evidence="6 7" key="1">
    <citation type="submission" date="2019-06" db="EMBL/GenBank/DDBJ databases">
        <title>A chromosomal-level reference genome of Carpinus fangiana (Coryloideae, Betulaceae).</title>
        <authorList>
            <person name="Yang X."/>
            <person name="Wang Z."/>
            <person name="Zhang L."/>
            <person name="Hao G."/>
            <person name="Liu J."/>
            <person name="Yang Y."/>
        </authorList>
    </citation>
    <scope>NUCLEOTIDE SEQUENCE [LARGE SCALE GENOMIC DNA]</scope>
    <source>
        <strain evidence="6">Cfa_2016G</strain>
        <tissue evidence="6">Leaf</tissue>
    </source>
</reference>
<accession>A0A5N6QNF3</accession>
<keyword evidence="3 5" id="KW-1133">Transmembrane helix</keyword>
<dbReference type="GO" id="GO:0015267">
    <property type="term" value="F:channel activity"/>
    <property type="evidence" value="ECO:0007669"/>
    <property type="project" value="InterPro"/>
</dbReference>